<evidence type="ECO:0000313" key="5">
    <source>
        <dbReference type="Proteomes" id="UP000192277"/>
    </source>
</evidence>
<keyword evidence="2" id="KW-0597">Phosphoprotein</keyword>
<evidence type="ECO:0000313" key="4">
    <source>
        <dbReference type="EMBL" id="OQP52360.1"/>
    </source>
</evidence>
<dbReference type="SMART" id="SM00850">
    <property type="entry name" value="LytTR"/>
    <property type="match status" value="1"/>
</dbReference>
<reference evidence="4 5" key="1">
    <citation type="submission" date="2016-04" db="EMBL/GenBank/DDBJ databases">
        <authorList>
            <person name="Chen L."/>
            <person name="Zhuang W."/>
            <person name="Wang G."/>
        </authorList>
    </citation>
    <scope>NUCLEOTIDE SEQUENCE [LARGE SCALE GENOMIC DNA]</scope>
    <source>
        <strain evidence="5">GR20</strain>
    </source>
</reference>
<dbReference type="InterPro" id="IPR039420">
    <property type="entry name" value="WalR-like"/>
</dbReference>
<dbReference type="InterPro" id="IPR011006">
    <property type="entry name" value="CheY-like_superfamily"/>
</dbReference>
<dbReference type="PROSITE" id="PS50110">
    <property type="entry name" value="RESPONSE_REGULATORY"/>
    <property type="match status" value="1"/>
</dbReference>
<keyword evidence="1 4" id="KW-0238">DNA-binding</keyword>
<evidence type="ECO:0000256" key="2">
    <source>
        <dbReference type="PROSITE-ProRule" id="PRU00169"/>
    </source>
</evidence>
<organism evidence="4 5">
    <name type="scientific">Niastella koreensis</name>
    <dbReference type="NCBI Taxonomy" id="354356"/>
    <lineage>
        <taxon>Bacteria</taxon>
        <taxon>Pseudomonadati</taxon>
        <taxon>Bacteroidota</taxon>
        <taxon>Chitinophagia</taxon>
        <taxon>Chitinophagales</taxon>
        <taxon>Chitinophagaceae</taxon>
        <taxon>Niastella</taxon>
    </lineage>
</organism>
<name>A0ABX3P0S6_9BACT</name>
<dbReference type="Gene3D" id="3.40.50.2300">
    <property type="match status" value="1"/>
</dbReference>
<dbReference type="Pfam" id="PF04397">
    <property type="entry name" value="LytTR"/>
    <property type="match status" value="1"/>
</dbReference>
<dbReference type="PANTHER" id="PTHR48111">
    <property type="entry name" value="REGULATOR OF RPOS"/>
    <property type="match status" value="1"/>
</dbReference>
<comment type="caution">
    <text evidence="4">The sequence shown here is derived from an EMBL/GenBank/DDBJ whole genome shotgun (WGS) entry which is preliminary data.</text>
</comment>
<dbReference type="InterPro" id="IPR007492">
    <property type="entry name" value="LytTR_DNA-bd_dom"/>
</dbReference>
<evidence type="ECO:0000259" key="3">
    <source>
        <dbReference type="PROSITE" id="PS50110"/>
    </source>
</evidence>
<gene>
    <name evidence="4" type="ORF">A4D02_24525</name>
</gene>
<keyword evidence="5" id="KW-1185">Reference proteome</keyword>
<protein>
    <submittedName>
        <fullName evidence="4">DNA-binding response regulator</fullName>
    </submittedName>
</protein>
<dbReference type="SUPFAM" id="SSF52172">
    <property type="entry name" value="CheY-like"/>
    <property type="match status" value="1"/>
</dbReference>
<accession>A0ABX3P0S6</accession>
<dbReference type="RefSeq" id="WP_014220411.1">
    <property type="nucleotide sequence ID" value="NZ_LWBO01000004.1"/>
</dbReference>
<feature type="domain" description="Response regulatory" evidence="3">
    <location>
        <begin position="2"/>
        <end position="115"/>
    </location>
</feature>
<dbReference type="Proteomes" id="UP000192277">
    <property type="component" value="Unassembled WGS sequence"/>
</dbReference>
<dbReference type="Pfam" id="PF00072">
    <property type="entry name" value="Response_reg"/>
    <property type="match status" value="1"/>
</dbReference>
<dbReference type="GO" id="GO:0003677">
    <property type="term" value="F:DNA binding"/>
    <property type="evidence" value="ECO:0007669"/>
    <property type="project" value="UniProtKB-KW"/>
</dbReference>
<dbReference type="InterPro" id="IPR001789">
    <property type="entry name" value="Sig_transdc_resp-reg_receiver"/>
</dbReference>
<dbReference type="Gene3D" id="2.40.50.1020">
    <property type="entry name" value="LytTr DNA-binding domain"/>
    <property type="match status" value="1"/>
</dbReference>
<dbReference type="EMBL" id="LWBO01000004">
    <property type="protein sequence ID" value="OQP52360.1"/>
    <property type="molecule type" value="Genomic_DNA"/>
</dbReference>
<feature type="modified residue" description="4-aspartylphosphate" evidence="2">
    <location>
        <position position="55"/>
    </location>
</feature>
<sequence length="254" mass="29325">MNIVIIEDELLTSEDLAELLVRIDNNTNIVAILDSVKNATAFLQRSPPVDLILSDIQLGDGLSFEVFKSVTIPAPVIFCTAYDEYALEAFRSNGVDYVLKPYTEQSIRTSIDKFRRLKDHFLPKEQVYEKIIQAITGHITGKRKTNSILVHHRDKVLPIGLEQAAFFYIHNELTCLQCFDNRNFIIEQSLDELEELCGAAFFRINRQYLLNRRAILDASHIQHRKYIVNLSIPFKEALVVSKNRVRIFLEWLTQ</sequence>
<dbReference type="PANTHER" id="PTHR48111:SF69">
    <property type="entry name" value="RESPONSE REGULATOR RECEIVER"/>
    <property type="match status" value="1"/>
</dbReference>
<proteinExistence type="predicted"/>
<dbReference type="SMART" id="SM00448">
    <property type="entry name" value="REC"/>
    <property type="match status" value="1"/>
</dbReference>
<evidence type="ECO:0000256" key="1">
    <source>
        <dbReference type="ARBA" id="ARBA00023125"/>
    </source>
</evidence>